<dbReference type="Proteomes" id="UP000028341">
    <property type="component" value="Unassembled WGS sequence"/>
</dbReference>
<dbReference type="STRING" id="55952.BU52_14555"/>
<sequence length="108" mass="11685">MKDLKFEQKRSLSRREAADQLTALADALREGTGAELELGPGTLSLRVPDDLRSEIEVEIGDGEIELEIELKWPTAKRRTEPSRTPAETDEATTRGSAPPEPGPSGTGS</sequence>
<protein>
    <recommendedName>
        <fullName evidence="2">Amphi-Trp domain-containing protein</fullName>
    </recommendedName>
</protein>
<proteinExistence type="predicted"/>
<evidence type="ECO:0000313" key="4">
    <source>
        <dbReference type="Proteomes" id="UP000028341"/>
    </source>
</evidence>
<name>A0A081XRW8_STRTO</name>
<dbReference type="eggNOG" id="ENOG5033E9T">
    <property type="taxonomic scope" value="Bacteria"/>
</dbReference>
<dbReference type="EMBL" id="JFCB01000011">
    <property type="protein sequence ID" value="KES06291.1"/>
    <property type="molecule type" value="Genomic_DNA"/>
</dbReference>
<feature type="domain" description="Amphi-Trp" evidence="2">
    <location>
        <begin position="4"/>
        <end position="80"/>
    </location>
</feature>
<dbReference type="NCBIfam" id="TIGR04354">
    <property type="entry name" value="amphi-Trp"/>
    <property type="match status" value="1"/>
</dbReference>
<organism evidence="3 4">
    <name type="scientific">Streptomyces toyocaensis</name>
    <dbReference type="NCBI Taxonomy" id="55952"/>
    <lineage>
        <taxon>Bacteria</taxon>
        <taxon>Bacillati</taxon>
        <taxon>Actinomycetota</taxon>
        <taxon>Actinomycetes</taxon>
        <taxon>Kitasatosporales</taxon>
        <taxon>Streptomycetaceae</taxon>
        <taxon>Streptomyces</taxon>
    </lineage>
</organism>
<keyword evidence="4" id="KW-1185">Reference proteome</keyword>
<evidence type="ECO:0000313" key="3">
    <source>
        <dbReference type="EMBL" id="KES06291.1"/>
    </source>
</evidence>
<feature type="region of interest" description="Disordered" evidence="1">
    <location>
        <begin position="72"/>
        <end position="108"/>
    </location>
</feature>
<dbReference type="OrthoDB" id="4868198at2"/>
<dbReference type="AlphaFoldDB" id="A0A081XRW8"/>
<evidence type="ECO:0000259" key="2">
    <source>
        <dbReference type="Pfam" id="PF20068"/>
    </source>
</evidence>
<comment type="caution">
    <text evidence="3">The sequence shown here is derived from an EMBL/GenBank/DDBJ whole genome shotgun (WGS) entry which is preliminary data.</text>
</comment>
<evidence type="ECO:0000256" key="1">
    <source>
        <dbReference type="SAM" id="MobiDB-lite"/>
    </source>
</evidence>
<reference evidence="3 4" key="1">
    <citation type="submission" date="2014-02" db="EMBL/GenBank/DDBJ databases">
        <title>The genome announcement of Streptomyces toyocaensis NRRL15009.</title>
        <authorList>
            <person name="Hong H.-J."/>
            <person name="Kwun M.J."/>
        </authorList>
    </citation>
    <scope>NUCLEOTIDE SEQUENCE [LARGE SCALE GENOMIC DNA]</scope>
    <source>
        <strain evidence="3 4">NRRL 15009</strain>
    </source>
</reference>
<dbReference type="InterPro" id="IPR027598">
    <property type="entry name" value="Amphi-Trp_dom"/>
</dbReference>
<accession>A0A081XRW8</accession>
<dbReference type="Pfam" id="PF20068">
    <property type="entry name" value="Amphi-Trp"/>
    <property type="match status" value="1"/>
</dbReference>
<dbReference type="RefSeq" id="WP_037933526.1">
    <property type="nucleotide sequence ID" value="NZ_JBFADL010000004.1"/>
</dbReference>
<gene>
    <name evidence="3" type="ORF">BU52_14555</name>
</gene>